<feature type="compositionally biased region" description="Polar residues" evidence="1">
    <location>
        <begin position="136"/>
        <end position="157"/>
    </location>
</feature>
<feature type="region of interest" description="Disordered" evidence="1">
    <location>
        <begin position="269"/>
        <end position="322"/>
    </location>
</feature>
<evidence type="ECO:0000313" key="2">
    <source>
        <dbReference type="EMBL" id="GHO54797.1"/>
    </source>
</evidence>
<dbReference type="Proteomes" id="UP000654345">
    <property type="component" value="Unassembled WGS sequence"/>
</dbReference>
<sequence length="322" mass="35776">MASKRCLPTRFFKDPDVISLSSKDAQLILIGLVLLADDEGRELALASLLSRELDYSPDLIEQVLSELEANDLIILYQVGRHRYYSLTRWKQWQSLSLAKITPSKHPAPPSEKGEKTVSLSSSDESEHSQGDGGIPQGNSGKSSESPSQYNLSQYNLSQRKRSEEQDSEAQPLPPANVIPFPPSTDSDDAHGEQNLEALTAQVATILQLPANAALSRLVHEFSQEPGLSLTGEADAAREWIDDRQRNRKGKRMSPAFFREWLKRECASIHKRRSSLSEHEATGTESRTPTSPPTSKSLAGKSLMHMEQQYQQFQAQRGPRKGG</sequence>
<feature type="compositionally biased region" description="Low complexity" evidence="1">
    <location>
        <begin position="282"/>
        <end position="294"/>
    </location>
</feature>
<gene>
    <name evidence="2" type="ORF">KSB_32720</name>
</gene>
<dbReference type="InterPro" id="IPR036390">
    <property type="entry name" value="WH_DNA-bd_sf"/>
</dbReference>
<evidence type="ECO:0000256" key="1">
    <source>
        <dbReference type="SAM" id="MobiDB-lite"/>
    </source>
</evidence>
<accession>A0ABQ3UQB8</accession>
<comment type="caution">
    <text evidence="2">The sequence shown here is derived from an EMBL/GenBank/DDBJ whole genome shotgun (WGS) entry which is preliminary data.</text>
</comment>
<proteinExistence type="predicted"/>
<reference evidence="2 3" key="1">
    <citation type="journal article" date="2021" name="Int. J. Syst. Evol. Microbiol.">
        <title>Reticulibacter mediterranei gen. nov., sp. nov., within the new family Reticulibacteraceae fam. nov., and Ktedonospora formicarum gen. nov., sp. nov., Ktedonobacter robiniae sp. nov., Dictyobacter formicarum sp. nov. and Dictyobacter arantiisoli sp. nov., belonging to the class Ktedonobacteria.</title>
        <authorList>
            <person name="Yabe S."/>
            <person name="Zheng Y."/>
            <person name="Wang C.M."/>
            <person name="Sakai Y."/>
            <person name="Abe K."/>
            <person name="Yokota A."/>
            <person name="Donadio S."/>
            <person name="Cavaletti L."/>
            <person name="Monciardini P."/>
        </authorList>
    </citation>
    <scope>NUCLEOTIDE SEQUENCE [LARGE SCALE GENOMIC DNA]</scope>
    <source>
        <strain evidence="2 3">SOSP1-30</strain>
    </source>
</reference>
<dbReference type="RefSeq" id="WP_201371469.1">
    <property type="nucleotide sequence ID" value="NZ_BNJG01000001.1"/>
</dbReference>
<evidence type="ECO:0000313" key="3">
    <source>
        <dbReference type="Proteomes" id="UP000654345"/>
    </source>
</evidence>
<feature type="region of interest" description="Disordered" evidence="1">
    <location>
        <begin position="100"/>
        <end position="190"/>
    </location>
</feature>
<keyword evidence="3" id="KW-1185">Reference proteome</keyword>
<protein>
    <recommendedName>
        <fullName evidence="4">DnaD domain-containing protein</fullName>
    </recommendedName>
</protein>
<feature type="compositionally biased region" description="Pro residues" evidence="1">
    <location>
        <begin position="171"/>
        <end position="182"/>
    </location>
</feature>
<dbReference type="EMBL" id="BNJG01000001">
    <property type="protein sequence ID" value="GHO54797.1"/>
    <property type="molecule type" value="Genomic_DNA"/>
</dbReference>
<dbReference type="SUPFAM" id="SSF46785">
    <property type="entry name" value="Winged helix' DNA-binding domain"/>
    <property type="match status" value="1"/>
</dbReference>
<organism evidence="2 3">
    <name type="scientific">Ktedonobacter robiniae</name>
    <dbReference type="NCBI Taxonomy" id="2778365"/>
    <lineage>
        <taxon>Bacteria</taxon>
        <taxon>Bacillati</taxon>
        <taxon>Chloroflexota</taxon>
        <taxon>Ktedonobacteria</taxon>
        <taxon>Ktedonobacterales</taxon>
        <taxon>Ktedonobacteraceae</taxon>
        <taxon>Ktedonobacter</taxon>
    </lineage>
</organism>
<name>A0ABQ3UQB8_9CHLR</name>
<evidence type="ECO:0008006" key="4">
    <source>
        <dbReference type="Google" id="ProtNLM"/>
    </source>
</evidence>